<feature type="region of interest" description="Disordered" evidence="1">
    <location>
        <begin position="95"/>
        <end position="126"/>
    </location>
</feature>
<evidence type="ECO:0000313" key="2">
    <source>
        <dbReference type="EMBL" id="PDP45097.1"/>
    </source>
</evidence>
<dbReference type="AlphaFoldDB" id="A0A1D3UPV7"/>
<dbReference type="EMBL" id="FMMM01000056">
    <property type="protein sequence ID" value="SCQ22047.1"/>
    <property type="molecule type" value="Genomic_DNA"/>
</dbReference>
<accession>A0A1D3UPV7</accession>
<name>A0A1D3UPV7_TANFO</name>
<dbReference type="Proteomes" id="UP000219259">
    <property type="component" value="Unassembled WGS sequence"/>
</dbReference>
<dbReference type="Proteomes" id="UP000182057">
    <property type="component" value="Unassembled WGS sequence"/>
</dbReference>
<dbReference type="OrthoDB" id="1100725at2"/>
<reference evidence="2 5" key="2">
    <citation type="submission" date="2017-09" db="EMBL/GenBank/DDBJ databases">
        <title>Phase variable restriction modification systems are present in the genome sequences of periodontal pathogens Prevotella intermedia, Tannerella forsythia and Porphyromonas gingivalis.</title>
        <authorList>
            <person name="Haigh R.D."/>
            <person name="Crawford L."/>
            <person name="Ralph J."/>
            <person name="Wanford J."/>
            <person name="Vartoukian S.R."/>
            <person name="Hijazib K."/>
            <person name="Wade W."/>
            <person name="Oggioni M.R."/>
        </authorList>
    </citation>
    <scope>NUCLEOTIDE SEQUENCE [LARGE SCALE GENOMIC DNA]</scope>
    <source>
        <strain evidence="2 5">WW11663</strain>
    </source>
</reference>
<dbReference type="EMBL" id="NSLJ01000001">
    <property type="protein sequence ID" value="PDP45097.1"/>
    <property type="molecule type" value="Genomic_DNA"/>
</dbReference>
<organism evidence="3 4">
    <name type="scientific">Tannerella forsythia</name>
    <name type="common">Bacteroides forsythus</name>
    <dbReference type="NCBI Taxonomy" id="28112"/>
    <lineage>
        <taxon>Bacteria</taxon>
        <taxon>Pseudomonadati</taxon>
        <taxon>Bacteroidota</taxon>
        <taxon>Bacteroidia</taxon>
        <taxon>Bacteroidales</taxon>
        <taxon>Tannerellaceae</taxon>
        <taxon>Tannerella</taxon>
    </lineage>
</organism>
<dbReference type="RefSeq" id="WP_046824993.1">
    <property type="nucleotide sequence ID" value="NZ_CALHNL010000079.1"/>
</dbReference>
<proteinExistence type="predicted"/>
<evidence type="ECO:0000256" key="1">
    <source>
        <dbReference type="SAM" id="MobiDB-lite"/>
    </source>
</evidence>
<sequence length="212" mass="24462">MTDKEQLTQLTSHIRKLVELTEQMHETEIYPVSFFSESFDLIYKIQDRLHAMEMGQIELFDQKIREHQAQISSVDRPVRRTAVGLMEAIHPPILATDERSSAPSVPPVPVSRNTAPPVASSSFREKAETSLNDKMEKAKLTDLRKAFTLNDRFRFCRELFGGDEQQMNRVISELNETASYGQALVLLKNVTDWDFENDSVIDFLKLVERRFL</sequence>
<gene>
    <name evidence="2" type="ORF">CLI86_00205</name>
    <name evidence="3" type="ORF">TFUB20_01578</name>
</gene>
<reference evidence="3 4" key="1">
    <citation type="submission" date="2016-09" db="EMBL/GenBank/DDBJ databases">
        <authorList>
            <person name="Capua I."/>
            <person name="De Benedictis P."/>
            <person name="Joannis T."/>
            <person name="Lombin L.H."/>
            <person name="Cattoli G."/>
        </authorList>
    </citation>
    <scope>NUCLEOTIDE SEQUENCE [LARGE SCALE GENOMIC DNA]</scope>
    <source>
        <strain evidence="3 4">UB20</strain>
    </source>
</reference>
<evidence type="ECO:0000313" key="5">
    <source>
        <dbReference type="Proteomes" id="UP000219259"/>
    </source>
</evidence>
<evidence type="ECO:0000313" key="3">
    <source>
        <dbReference type="EMBL" id="SCQ22047.1"/>
    </source>
</evidence>
<evidence type="ECO:0000313" key="4">
    <source>
        <dbReference type="Proteomes" id="UP000182057"/>
    </source>
</evidence>
<protein>
    <submittedName>
        <fullName evidence="3">Uncharacterized protein</fullName>
    </submittedName>
</protein>